<name>A0A9X1SCH6_9MICC</name>
<evidence type="ECO:0000256" key="3">
    <source>
        <dbReference type="ARBA" id="ARBA00022692"/>
    </source>
</evidence>
<feature type="transmembrane region" description="Helical" evidence="6">
    <location>
        <begin position="20"/>
        <end position="37"/>
    </location>
</feature>
<evidence type="ECO:0000256" key="2">
    <source>
        <dbReference type="ARBA" id="ARBA00022475"/>
    </source>
</evidence>
<feature type="domain" description="Cardiolipin synthase N-terminal" evidence="7">
    <location>
        <begin position="28"/>
        <end position="70"/>
    </location>
</feature>
<sequence length="73" mass="7900">MSGKKSFQDLTSDQKKGLGILSSIQFLLAGAALVDIWRRPGSEINGPKAAWSAACAVNFIGPIAYFVFGRRRN</sequence>
<organism evidence="8 9">
    <name type="scientific">Arthrobacter caoxuetaonis</name>
    <dbReference type="NCBI Taxonomy" id="2886935"/>
    <lineage>
        <taxon>Bacteria</taxon>
        <taxon>Bacillati</taxon>
        <taxon>Actinomycetota</taxon>
        <taxon>Actinomycetes</taxon>
        <taxon>Micrococcales</taxon>
        <taxon>Micrococcaceae</taxon>
        <taxon>Arthrobacter</taxon>
    </lineage>
</organism>
<keyword evidence="2" id="KW-1003">Cell membrane</keyword>
<evidence type="ECO:0000313" key="9">
    <source>
        <dbReference type="Proteomes" id="UP001139158"/>
    </source>
</evidence>
<evidence type="ECO:0000313" key="8">
    <source>
        <dbReference type="EMBL" id="MCC3298600.1"/>
    </source>
</evidence>
<comment type="caution">
    <text evidence="8">The sequence shown here is derived from an EMBL/GenBank/DDBJ whole genome shotgun (WGS) entry which is preliminary data.</text>
</comment>
<keyword evidence="3 6" id="KW-0812">Transmembrane</keyword>
<comment type="subcellular location">
    <subcellularLocation>
        <location evidence="1">Cell membrane</location>
        <topology evidence="1">Multi-pass membrane protein</topology>
    </subcellularLocation>
</comment>
<feature type="transmembrane region" description="Helical" evidence="6">
    <location>
        <begin position="49"/>
        <end position="68"/>
    </location>
</feature>
<evidence type="ECO:0000259" key="7">
    <source>
        <dbReference type="Pfam" id="PF13396"/>
    </source>
</evidence>
<keyword evidence="9" id="KW-1185">Reference proteome</keyword>
<evidence type="ECO:0000256" key="6">
    <source>
        <dbReference type="SAM" id="Phobius"/>
    </source>
</evidence>
<dbReference type="RefSeq" id="WP_227896470.1">
    <property type="nucleotide sequence ID" value="NZ_CP099466.1"/>
</dbReference>
<dbReference type="Proteomes" id="UP001139158">
    <property type="component" value="Unassembled WGS sequence"/>
</dbReference>
<accession>A0A9X1SCH6</accession>
<proteinExistence type="predicted"/>
<dbReference type="GO" id="GO:0005886">
    <property type="term" value="C:plasma membrane"/>
    <property type="evidence" value="ECO:0007669"/>
    <property type="project" value="UniProtKB-SubCell"/>
</dbReference>
<gene>
    <name evidence="8" type="ORF">LJ757_12415</name>
</gene>
<dbReference type="Pfam" id="PF13396">
    <property type="entry name" value="PLDc_N"/>
    <property type="match status" value="1"/>
</dbReference>
<keyword evidence="4 6" id="KW-1133">Transmembrane helix</keyword>
<dbReference type="InterPro" id="IPR027379">
    <property type="entry name" value="CLS_N"/>
</dbReference>
<keyword evidence="5 6" id="KW-0472">Membrane</keyword>
<reference evidence="8" key="1">
    <citation type="submission" date="2021-10" db="EMBL/GenBank/DDBJ databases">
        <title>Novel species in genus Arthrobacter.</title>
        <authorList>
            <person name="Liu Y."/>
        </authorList>
    </citation>
    <scope>NUCLEOTIDE SEQUENCE</scope>
    <source>
        <strain evidence="8">Zg-Y453</strain>
    </source>
</reference>
<evidence type="ECO:0000256" key="4">
    <source>
        <dbReference type="ARBA" id="ARBA00022989"/>
    </source>
</evidence>
<evidence type="ECO:0000256" key="5">
    <source>
        <dbReference type="ARBA" id="ARBA00023136"/>
    </source>
</evidence>
<dbReference type="EMBL" id="JAJFZV010000013">
    <property type="protein sequence ID" value="MCC3298600.1"/>
    <property type="molecule type" value="Genomic_DNA"/>
</dbReference>
<protein>
    <submittedName>
        <fullName evidence="8">PLD nuclease N-terminal domain-containing protein</fullName>
    </submittedName>
</protein>
<dbReference type="AlphaFoldDB" id="A0A9X1SCH6"/>
<evidence type="ECO:0000256" key="1">
    <source>
        <dbReference type="ARBA" id="ARBA00004651"/>
    </source>
</evidence>